<dbReference type="SUPFAM" id="SSF46785">
    <property type="entry name" value="Winged helix' DNA-binding domain"/>
    <property type="match status" value="1"/>
</dbReference>
<dbReference type="PANTHER" id="PTHR14145:SF1">
    <property type="entry name" value="26S PROTEASOME NON-ATPASE REGULATORY SUBUNIT 6"/>
    <property type="match status" value="1"/>
</dbReference>
<reference evidence="3" key="1">
    <citation type="submission" date="2020-11" db="EMBL/GenBank/DDBJ databases">
        <authorList>
            <person name="Tran Van P."/>
        </authorList>
    </citation>
    <scope>NUCLEOTIDE SEQUENCE</scope>
</reference>
<dbReference type="PROSITE" id="PS50250">
    <property type="entry name" value="PCI"/>
    <property type="match status" value="1"/>
</dbReference>
<protein>
    <recommendedName>
        <fullName evidence="2">PCI domain-containing protein</fullName>
    </recommendedName>
</protein>
<name>A0A7R8V9K2_TIMDO</name>
<dbReference type="GO" id="GO:0043161">
    <property type="term" value="P:proteasome-mediated ubiquitin-dependent protein catabolic process"/>
    <property type="evidence" value="ECO:0007669"/>
    <property type="project" value="TreeGrafter"/>
</dbReference>
<dbReference type="Pfam" id="PF10602">
    <property type="entry name" value="RPN7"/>
    <property type="match status" value="1"/>
</dbReference>
<dbReference type="InterPro" id="IPR036390">
    <property type="entry name" value="WH_DNA-bd_sf"/>
</dbReference>
<dbReference type="InterPro" id="IPR045135">
    <property type="entry name" value="Rpn7_N"/>
</dbReference>
<dbReference type="Gene3D" id="1.25.40.570">
    <property type="match status" value="1"/>
</dbReference>
<evidence type="ECO:0000259" key="2">
    <source>
        <dbReference type="PROSITE" id="PS50250"/>
    </source>
</evidence>
<dbReference type="FunFam" id="1.25.40.570:FF:000005">
    <property type="entry name" value="26S proteasome regulatory subunit N7"/>
    <property type="match status" value="1"/>
</dbReference>
<gene>
    <name evidence="3" type="ORF">TDIB3V08_LOCUS476</name>
</gene>
<dbReference type="GO" id="GO:0005838">
    <property type="term" value="C:proteasome regulatory particle"/>
    <property type="evidence" value="ECO:0007669"/>
    <property type="project" value="TreeGrafter"/>
</dbReference>
<dbReference type="InterPro" id="IPR000717">
    <property type="entry name" value="PCI_dom"/>
</dbReference>
<organism evidence="3">
    <name type="scientific">Timema douglasi</name>
    <name type="common">Walking stick</name>
    <dbReference type="NCBI Taxonomy" id="61478"/>
    <lineage>
        <taxon>Eukaryota</taxon>
        <taxon>Metazoa</taxon>
        <taxon>Ecdysozoa</taxon>
        <taxon>Arthropoda</taxon>
        <taxon>Hexapoda</taxon>
        <taxon>Insecta</taxon>
        <taxon>Pterygota</taxon>
        <taxon>Neoptera</taxon>
        <taxon>Polyneoptera</taxon>
        <taxon>Phasmatodea</taxon>
        <taxon>Timematodea</taxon>
        <taxon>Timematoidea</taxon>
        <taxon>Timematidae</taxon>
        <taxon>Timema</taxon>
    </lineage>
</organism>
<dbReference type="SMART" id="SM00088">
    <property type="entry name" value="PINT"/>
    <property type="match status" value="1"/>
</dbReference>
<dbReference type="InterPro" id="IPR019585">
    <property type="entry name" value="Rpn7/CSN1"/>
</dbReference>
<feature type="domain" description="PCI" evidence="2">
    <location>
        <begin position="196"/>
        <end position="365"/>
    </location>
</feature>
<sequence>MDPDADHNTPSYWELAKLKFALGLPEHQNDAEMKNKLLAGIVEGDMAPYYISVCTDLGWNMDLALLDNMLAVNKERQAKFDAESDGDSVSDEDDYTSKWQEKLDYYCSLGDKENAQKLATTKSQDKSLSIQSRLYAVFGLFRISYFHGCDIFGMKKAIEKATELIEGGPISGGAGDWSSRNKLKAYEGLYSLAIREYDKSARLLLEAVPTYESYELASFEDIVKYALLACMISLPRHELQNNLSKHGEMAQALKLKCPDHCEYFSSLYECRYADFFVSLALIEKMMRVDPLLHPHYRQYVRDMRLRAYDQLLQAYRTFGLQRMGETFGVTTEFIENEVGRFAADGRLLCKIDRVAKVVITKFYVNDEKSRDNQVFYSPQAVHDREGKCTHICVEERRETHLVKIILNTPNQYLNPDLPTTGSLIYCKSDACDDCVATEVAVRHGLCIPASRDWYKSRFVDGVREEEAVVGEMGFLLHWRFDRFSAARVGGVEARHMLDQSVKDGCHSNRCTLSDLAVTEYACRVVTRTLPLCGNYAPQPTHHADSKAV</sequence>
<evidence type="ECO:0000256" key="1">
    <source>
        <dbReference type="ARBA" id="ARBA00022942"/>
    </source>
</evidence>
<dbReference type="AlphaFoldDB" id="A0A7R8V9K2"/>
<dbReference type="EMBL" id="OA564374">
    <property type="protein sequence ID" value="CAD7194037.1"/>
    <property type="molecule type" value="Genomic_DNA"/>
</dbReference>
<keyword evidence="1" id="KW-0647">Proteasome</keyword>
<proteinExistence type="predicted"/>
<dbReference type="PANTHER" id="PTHR14145">
    <property type="entry name" value="26S PROTESOME SUBUNIT 6"/>
    <property type="match status" value="1"/>
</dbReference>
<accession>A0A7R8V9K2</accession>
<dbReference type="Pfam" id="PF01399">
    <property type="entry name" value="PCI"/>
    <property type="match status" value="1"/>
</dbReference>
<evidence type="ECO:0000313" key="3">
    <source>
        <dbReference type="EMBL" id="CAD7194037.1"/>
    </source>
</evidence>